<dbReference type="EMBL" id="JACSDY010000004">
    <property type="protein sequence ID" value="KAF7429654.1"/>
    <property type="molecule type" value="Genomic_DNA"/>
</dbReference>
<evidence type="ECO:0000313" key="3">
    <source>
        <dbReference type="Proteomes" id="UP000600918"/>
    </source>
</evidence>
<organism evidence="2 3">
    <name type="scientific">Vespula pensylvanica</name>
    <name type="common">Western yellow jacket</name>
    <name type="synonym">Wasp</name>
    <dbReference type="NCBI Taxonomy" id="30213"/>
    <lineage>
        <taxon>Eukaryota</taxon>
        <taxon>Metazoa</taxon>
        <taxon>Ecdysozoa</taxon>
        <taxon>Arthropoda</taxon>
        <taxon>Hexapoda</taxon>
        <taxon>Insecta</taxon>
        <taxon>Pterygota</taxon>
        <taxon>Neoptera</taxon>
        <taxon>Endopterygota</taxon>
        <taxon>Hymenoptera</taxon>
        <taxon>Apocrita</taxon>
        <taxon>Aculeata</taxon>
        <taxon>Vespoidea</taxon>
        <taxon>Vespidae</taxon>
        <taxon>Vespinae</taxon>
        <taxon>Vespula</taxon>
    </lineage>
</organism>
<protein>
    <submittedName>
        <fullName evidence="2">Uncharacterized protein</fullName>
    </submittedName>
</protein>
<accession>A0A834P5Z2</accession>
<feature type="compositionally biased region" description="Polar residues" evidence="1">
    <location>
        <begin position="19"/>
        <end position="28"/>
    </location>
</feature>
<name>A0A834P5Z2_VESPE</name>
<comment type="caution">
    <text evidence="2">The sequence shown here is derived from an EMBL/GenBank/DDBJ whole genome shotgun (WGS) entry which is preliminary data.</text>
</comment>
<keyword evidence="3" id="KW-1185">Reference proteome</keyword>
<feature type="compositionally biased region" description="Basic and acidic residues" evidence="1">
    <location>
        <begin position="29"/>
        <end position="38"/>
    </location>
</feature>
<feature type="region of interest" description="Disordered" evidence="1">
    <location>
        <begin position="1"/>
        <end position="40"/>
    </location>
</feature>
<evidence type="ECO:0000313" key="2">
    <source>
        <dbReference type="EMBL" id="KAF7429654.1"/>
    </source>
</evidence>
<dbReference type="Proteomes" id="UP000600918">
    <property type="component" value="Unassembled WGS sequence"/>
</dbReference>
<gene>
    <name evidence="2" type="ORF">H0235_006052</name>
</gene>
<proteinExistence type="predicted"/>
<evidence type="ECO:0000256" key="1">
    <source>
        <dbReference type="SAM" id="MobiDB-lite"/>
    </source>
</evidence>
<dbReference type="AlphaFoldDB" id="A0A834P5Z2"/>
<sequence length="150" mass="17020">MADRLEYGSYNRRPVNPQYERSVTSAKSNVDKRNEKTRQNGFPRVRANCISSVFERNIRQDTLESIVVGSRGGYRRQLVPIAATSGPLNQPPVGKSKLPPVGHPAWHTSGPGEATFYESRQTTEISDNQSAVTVYHRRRDNDENWLLQIH</sequence>
<reference evidence="2" key="1">
    <citation type="journal article" date="2020" name="G3 (Bethesda)">
        <title>High-Quality Assemblies for Three Invasive Social Wasps from the &lt;i&gt;Vespula&lt;/i&gt; Genus.</title>
        <authorList>
            <person name="Harrop T.W.R."/>
            <person name="Guhlin J."/>
            <person name="McLaughlin G.M."/>
            <person name="Permina E."/>
            <person name="Stockwell P."/>
            <person name="Gilligan J."/>
            <person name="Le Lec M.F."/>
            <person name="Gruber M.A.M."/>
            <person name="Quinn O."/>
            <person name="Lovegrove M."/>
            <person name="Duncan E.J."/>
            <person name="Remnant E.J."/>
            <person name="Van Eeckhoven J."/>
            <person name="Graham B."/>
            <person name="Knapp R.A."/>
            <person name="Langford K.W."/>
            <person name="Kronenberg Z."/>
            <person name="Press M.O."/>
            <person name="Eacker S.M."/>
            <person name="Wilson-Rankin E.E."/>
            <person name="Purcell J."/>
            <person name="Lester P.J."/>
            <person name="Dearden P.K."/>
        </authorList>
    </citation>
    <scope>NUCLEOTIDE SEQUENCE</scope>
    <source>
        <strain evidence="2">Volc-1</strain>
    </source>
</reference>
<feature type="region of interest" description="Disordered" evidence="1">
    <location>
        <begin position="83"/>
        <end position="109"/>
    </location>
</feature>